<protein>
    <submittedName>
        <fullName evidence="1">Uncharacterized protein</fullName>
    </submittedName>
</protein>
<proteinExistence type="predicted"/>
<accession>A0A6J5LDB7</accession>
<dbReference type="EMBL" id="LR796266">
    <property type="protein sequence ID" value="CAB4132658.1"/>
    <property type="molecule type" value="Genomic_DNA"/>
</dbReference>
<gene>
    <name evidence="1" type="ORF">UFOVP253_47</name>
</gene>
<organism evidence="1">
    <name type="scientific">uncultured Caudovirales phage</name>
    <dbReference type="NCBI Taxonomy" id="2100421"/>
    <lineage>
        <taxon>Viruses</taxon>
        <taxon>Duplodnaviria</taxon>
        <taxon>Heunggongvirae</taxon>
        <taxon>Uroviricota</taxon>
        <taxon>Caudoviricetes</taxon>
        <taxon>Peduoviridae</taxon>
        <taxon>Maltschvirus</taxon>
        <taxon>Maltschvirus maltsch</taxon>
    </lineage>
</organism>
<sequence>MPILPYGSPSASNRVLKSGDTMTGTLNSQNVIAKTNATYTLGDSSHYYTNSYVTRLNVNASSYLDGASAGVATLASNAGDGIFLLDNISGSGCSVFNAFAPNIPNNQPAKFRIGVAASNFNSAEFNFNYVSAGSSSNNFSFGLYGFASIMSFTSTTITANSNLNVVGALTGRINKRIGAVASSATPTINTDTVDEFDVTALATAITSMTTNLSGTPVNGQELMLRFKDNGTPQTITWGTSFVSSGVATLLATTVASKTHFVLVRYDSTAIKWVCMAVDAVGY</sequence>
<name>A0A6J5LDB7_9CAUD</name>
<reference evidence="1" key="1">
    <citation type="submission" date="2020-04" db="EMBL/GenBank/DDBJ databases">
        <authorList>
            <person name="Chiriac C."/>
            <person name="Salcher M."/>
            <person name="Ghai R."/>
            <person name="Kavagutti S V."/>
        </authorList>
    </citation>
    <scope>NUCLEOTIDE SEQUENCE</scope>
</reference>
<evidence type="ECO:0000313" key="1">
    <source>
        <dbReference type="EMBL" id="CAB4132658.1"/>
    </source>
</evidence>